<dbReference type="InterPro" id="IPR001007">
    <property type="entry name" value="VWF_dom"/>
</dbReference>
<dbReference type="GO" id="GO:0005615">
    <property type="term" value="C:extracellular space"/>
    <property type="evidence" value="ECO:0007669"/>
    <property type="project" value="TreeGrafter"/>
</dbReference>
<dbReference type="CDD" id="cd19941">
    <property type="entry name" value="TIL"/>
    <property type="match status" value="1"/>
</dbReference>
<sequence>LSVSRLFPLRLDRRPLSLGAPPSNRFLPPLWSDTCRTFGSGVTVPFEGSPFYVHSSCRFTFLRFTHSRVDCDITVQRGGGGLLTLVEIIINKVKTVLADGHKKVSLPYDHTYQHIFRFGVYTRLKSSLLPLSVTWYDVPGGIDRLWVELDQELSSDLTGLCGKLDFGLTPLLRKFVCRRFFSETLECLTSRTPEFIRLCEQNAYGHEGDAGVPCAFFGEVVLMCGKGSHVWNSWRTLTQCAPPTCPGDLVYVEDGPAFIPSCSNPNPRTSNQDNTSSCVCPAGEVLNDRADGHRCVRTSTCPCVFRDRTYQPGAIRSTKCQTCVCGGGTWQCSENFCPARCLVEGQFVTTYDGKQYAVPGKCAYMASQVRRFPPLDGPIYPVLPVYHTLVFWQSSMYVQVRTTFGLKLQVQVFPDLQLYVTPPGHDRDAISGRKTCELKVVSLASRGLDALIER</sequence>
<organism evidence="3 4">
    <name type="scientific">Kryptolebias marmoratus</name>
    <name type="common">Mangrove killifish</name>
    <name type="synonym">Rivulus marmoratus</name>
    <dbReference type="NCBI Taxonomy" id="37003"/>
    <lineage>
        <taxon>Eukaryota</taxon>
        <taxon>Metazoa</taxon>
        <taxon>Chordata</taxon>
        <taxon>Craniata</taxon>
        <taxon>Vertebrata</taxon>
        <taxon>Euteleostomi</taxon>
        <taxon>Actinopterygii</taxon>
        <taxon>Neopterygii</taxon>
        <taxon>Teleostei</taxon>
        <taxon>Neoteleostei</taxon>
        <taxon>Acanthomorphata</taxon>
        <taxon>Ovalentaria</taxon>
        <taxon>Atherinomorphae</taxon>
        <taxon>Cyprinodontiformes</taxon>
        <taxon>Rivulidae</taxon>
        <taxon>Kryptolebias</taxon>
    </lineage>
</organism>
<dbReference type="PANTHER" id="PTHR11339">
    <property type="entry name" value="EXTRACELLULAR MATRIX GLYCOPROTEIN RELATED"/>
    <property type="match status" value="1"/>
</dbReference>
<dbReference type="Gene3D" id="2.10.25.10">
    <property type="entry name" value="Laminin"/>
    <property type="match status" value="1"/>
</dbReference>
<evidence type="ECO:0000313" key="3">
    <source>
        <dbReference type="Ensembl" id="ENSKMAP00000010483.1"/>
    </source>
</evidence>
<dbReference type="SUPFAM" id="SSF57567">
    <property type="entry name" value="Serine protease inhibitors"/>
    <property type="match status" value="1"/>
</dbReference>
<dbReference type="InterPro" id="IPR036084">
    <property type="entry name" value="Ser_inhib-like_sf"/>
</dbReference>
<dbReference type="AlphaFoldDB" id="A0A3Q3A2G9"/>
<keyword evidence="4" id="KW-1185">Reference proteome</keyword>
<dbReference type="Ensembl" id="ENSKMAT00000010645.1">
    <property type="protein sequence ID" value="ENSKMAP00000010483.1"/>
    <property type="gene ID" value="ENSKMAG00000007123.1"/>
</dbReference>
<reference evidence="3" key="2">
    <citation type="submission" date="2025-09" db="UniProtKB">
        <authorList>
            <consortium name="Ensembl"/>
        </authorList>
    </citation>
    <scope>IDENTIFICATION</scope>
</reference>
<evidence type="ECO:0000256" key="1">
    <source>
        <dbReference type="ARBA" id="ARBA00023157"/>
    </source>
</evidence>
<dbReference type="SMART" id="SM00215">
    <property type="entry name" value="VWC_out"/>
    <property type="match status" value="1"/>
</dbReference>
<dbReference type="Proteomes" id="UP000264800">
    <property type="component" value="Unplaced"/>
</dbReference>
<reference evidence="3" key="1">
    <citation type="submission" date="2025-08" db="UniProtKB">
        <authorList>
            <consortium name="Ensembl"/>
        </authorList>
    </citation>
    <scope>IDENTIFICATION</scope>
</reference>
<accession>A0A3Q3A2G9</accession>
<dbReference type="GeneTree" id="ENSGT00940000165245"/>
<keyword evidence="1" id="KW-1015">Disulfide bond</keyword>
<evidence type="ECO:0000313" key="4">
    <source>
        <dbReference type="Proteomes" id="UP000264800"/>
    </source>
</evidence>
<name>A0A3Q3A2G9_KRYMA</name>
<dbReference type="PANTHER" id="PTHR11339:SF408">
    <property type="entry name" value="MUCIN-5B"/>
    <property type="match status" value="1"/>
</dbReference>
<evidence type="ECO:0000259" key="2">
    <source>
        <dbReference type="SMART" id="SM00215"/>
    </source>
</evidence>
<feature type="domain" description="VWFC" evidence="2">
    <location>
        <begin position="303"/>
        <end position="370"/>
    </location>
</feature>
<proteinExistence type="predicted"/>
<protein>
    <recommendedName>
        <fullName evidence="2">VWFC domain-containing protein</fullName>
    </recommendedName>
</protein>
<dbReference type="GO" id="GO:0031012">
    <property type="term" value="C:extracellular matrix"/>
    <property type="evidence" value="ECO:0007669"/>
    <property type="project" value="TreeGrafter"/>
</dbReference>
<dbReference type="InterPro" id="IPR050780">
    <property type="entry name" value="Mucin_vWF_Thrombospondin_sf"/>
</dbReference>